<dbReference type="Proteomes" id="UP000523795">
    <property type="component" value="Unassembled WGS sequence"/>
</dbReference>
<keyword evidence="2" id="KW-1185">Reference proteome</keyword>
<organism evidence="1 2">
    <name type="scientific">Arthrobacter deserti</name>
    <dbReference type="NCBI Taxonomy" id="1742687"/>
    <lineage>
        <taxon>Bacteria</taxon>
        <taxon>Bacillati</taxon>
        <taxon>Actinomycetota</taxon>
        <taxon>Actinomycetes</taxon>
        <taxon>Micrococcales</taxon>
        <taxon>Micrococcaceae</taxon>
        <taxon>Arthrobacter</taxon>
    </lineage>
</organism>
<proteinExistence type="predicted"/>
<evidence type="ECO:0000313" key="2">
    <source>
        <dbReference type="Proteomes" id="UP000523795"/>
    </source>
</evidence>
<sequence>PAAGARGRARTLWLLDEQAAAEVPQSLLAGAGLDQED</sequence>
<reference evidence="1 2" key="1">
    <citation type="submission" date="2020-04" db="EMBL/GenBank/DDBJ databases">
        <authorList>
            <person name="Liu S."/>
        </authorList>
    </citation>
    <scope>NUCLEOTIDE SEQUENCE [LARGE SCALE GENOMIC DNA]</scope>
    <source>
        <strain evidence="1 2">CGMCC 1.15091</strain>
    </source>
</reference>
<accession>A0ABX1JPQ9</accession>
<protein>
    <submittedName>
        <fullName evidence="1">6-phosphogluconolactonase</fullName>
    </submittedName>
</protein>
<comment type="caution">
    <text evidence="1">The sequence shown here is derived from an EMBL/GenBank/DDBJ whole genome shotgun (WGS) entry which is preliminary data.</text>
</comment>
<evidence type="ECO:0000313" key="1">
    <source>
        <dbReference type="EMBL" id="NKX50105.1"/>
    </source>
</evidence>
<gene>
    <name evidence="1" type="ORF">HER39_05880</name>
</gene>
<feature type="non-terminal residue" evidence="1">
    <location>
        <position position="1"/>
    </location>
</feature>
<name>A0ABX1JPQ9_9MICC</name>
<dbReference type="EMBL" id="JAAZSR010000062">
    <property type="protein sequence ID" value="NKX50105.1"/>
    <property type="molecule type" value="Genomic_DNA"/>
</dbReference>